<sequence>MVPLFFLTSIMRKILSLLLIFASSITFGQESGTSAGMNVAEHSTVVLNNIYGTIPLKNLSDLKIASLDLRFPNSAAFDSIARKYWAVVDFRGDTIKTSEGFNFMHMKLKLYNTVILKLSDQSTINSALNHFISDLESQTRLIIVLSGNGNTLAKLDKVKSPVVWMKLKTPEAASVAAQVIFGGVASKAKLDNNYGTTFRKGSGFNTDKIRLGYSVPSEVSLSPNFGSGIDAIVKEGIAAHSAPSAVILVAKDGKVIFNKAYGSHRYDGPVPTKLDDIYDMASVTKVTATTPSIMRLYDQKMIGLDSLISKYVATTRNIPDKSDIKIKEALLHEAGYFPYIKFFELLKPGEMSKDSSAAYPVKVADGYFLRANYFEDVMWPVTLKSHGGTRGKFVYSDISMYMLKEVVEQVTHRRLNEYVMNEFYLPLGMQATGFLPRNRFDRSRIVPTTENDNWFRDMLVQGYVNDPGAAMAGGVEGHAGLFSNANDLAIYYQMLLNKGTYGGEKFFNPATVDLFTSRQSRVSPRGYGFARLTEAEEKANKGYPSQLAYGHSGYTGTYVWVDPKYNLVYICLTNRVYPDDNKTYGVSKVNLRARVLDYVYEEIIKAQN</sequence>
<evidence type="ECO:0000313" key="3">
    <source>
        <dbReference type="EMBL" id="SKB46687.1"/>
    </source>
</evidence>
<accession>A0A1T5BHZ0</accession>
<dbReference type="AlphaFoldDB" id="A0A1T5BHZ0"/>
<dbReference type="PANTHER" id="PTHR43283">
    <property type="entry name" value="BETA-LACTAMASE-RELATED"/>
    <property type="match status" value="1"/>
</dbReference>
<dbReference type="STRING" id="572036.SAMN05661099_1573"/>
<name>A0A1T5BHZ0_9SPHI</name>
<dbReference type="GO" id="GO:0016787">
    <property type="term" value="F:hydrolase activity"/>
    <property type="evidence" value="ECO:0007669"/>
    <property type="project" value="UniProtKB-KW"/>
</dbReference>
<evidence type="ECO:0000313" key="4">
    <source>
        <dbReference type="Proteomes" id="UP000189981"/>
    </source>
</evidence>
<proteinExistence type="predicted"/>
<dbReference type="SUPFAM" id="SSF56601">
    <property type="entry name" value="beta-lactamase/transpeptidase-like"/>
    <property type="match status" value="1"/>
</dbReference>
<dbReference type="InterPro" id="IPR050789">
    <property type="entry name" value="Diverse_Enzym_Activities"/>
</dbReference>
<gene>
    <name evidence="3" type="ORF">SAMN05661099_1573</name>
</gene>
<dbReference type="Pfam" id="PF00144">
    <property type="entry name" value="Beta-lactamase"/>
    <property type="match status" value="1"/>
</dbReference>
<evidence type="ECO:0000256" key="1">
    <source>
        <dbReference type="ARBA" id="ARBA00022801"/>
    </source>
</evidence>
<dbReference type="InterPro" id="IPR012338">
    <property type="entry name" value="Beta-lactam/transpept-like"/>
</dbReference>
<dbReference type="PANTHER" id="PTHR43283:SF11">
    <property type="entry name" value="BETA-LACTAMASE-RELATED DOMAIN-CONTAINING PROTEIN"/>
    <property type="match status" value="1"/>
</dbReference>
<keyword evidence="4" id="KW-1185">Reference proteome</keyword>
<keyword evidence="1" id="KW-0378">Hydrolase</keyword>
<feature type="domain" description="Beta-lactamase-related" evidence="2">
    <location>
        <begin position="229"/>
        <end position="580"/>
    </location>
</feature>
<evidence type="ECO:0000259" key="2">
    <source>
        <dbReference type="Pfam" id="PF00144"/>
    </source>
</evidence>
<dbReference type="Proteomes" id="UP000189981">
    <property type="component" value="Unassembled WGS sequence"/>
</dbReference>
<dbReference type="Gene3D" id="3.40.710.10">
    <property type="entry name" value="DD-peptidase/beta-lactamase superfamily"/>
    <property type="match status" value="1"/>
</dbReference>
<reference evidence="4" key="1">
    <citation type="submission" date="2017-02" db="EMBL/GenBank/DDBJ databases">
        <authorList>
            <person name="Varghese N."/>
            <person name="Submissions S."/>
        </authorList>
    </citation>
    <scope>NUCLEOTIDE SEQUENCE [LARGE SCALE GENOMIC DNA]</scope>
    <source>
        <strain evidence="4">DSM 22385</strain>
    </source>
</reference>
<dbReference type="EMBL" id="FUYR01000001">
    <property type="protein sequence ID" value="SKB46687.1"/>
    <property type="molecule type" value="Genomic_DNA"/>
</dbReference>
<organism evidence="3 4">
    <name type="scientific">Daejeonella lutea</name>
    <dbReference type="NCBI Taxonomy" id="572036"/>
    <lineage>
        <taxon>Bacteria</taxon>
        <taxon>Pseudomonadati</taxon>
        <taxon>Bacteroidota</taxon>
        <taxon>Sphingobacteriia</taxon>
        <taxon>Sphingobacteriales</taxon>
        <taxon>Sphingobacteriaceae</taxon>
        <taxon>Daejeonella</taxon>
    </lineage>
</organism>
<dbReference type="InterPro" id="IPR001466">
    <property type="entry name" value="Beta-lactam-related"/>
</dbReference>
<protein>
    <submittedName>
        <fullName evidence="3">CubicO group peptidase, beta-lactamase class C family</fullName>
    </submittedName>
</protein>